<keyword evidence="6 7" id="KW-0472">Membrane</keyword>
<dbReference type="PROSITE" id="PS50928">
    <property type="entry name" value="ABC_TM1"/>
    <property type="match status" value="1"/>
</dbReference>
<dbReference type="GO" id="GO:0005886">
    <property type="term" value="C:plasma membrane"/>
    <property type="evidence" value="ECO:0007669"/>
    <property type="project" value="UniProtKB-SubCell"/>
</dbReference>
<feature type="transmembrane region" description="Helical" evidence="7">
    <location>
        <begin position="210"/>
        <end position="231"/>
    </location>
</feature>
<reference evidence="9" key="2">
    <citation type="submission" date="2021-09" db="EMBL/GenBank/DDBJ databases">
        <authorList>
            <person name="Gilroy R."/>
        </authorList>
    </citation>
    <scope>NUCLEOTIDE SEQUENCE</scope>
    <source>
        <strain evidence="9">ChiBcec21-2208</strain>
    </source>
</reference>
<protein>
    <submittedName>
        <fullName evidence="9">Sugar ABC transporter permease</fullName>
    </submittedName>
</protein>
<dbReference type="CDD" id="cd06261">
    <property type="entry name" value="TM_PBP2"/>
    <property type="match status" value="1"/>
</dbReference>
<keyword evidence="5 7" id="KW-1133">Transmembrane helix</keyword>
<gene>
    <name evidence="9" type="ORF">K8V20_09485</name>
</gene>
<evidence type="ECO:0000256" key="6">
    <source>
        <dbReference type="ARBA" id="ARBA00023136"/>
    </source>
</evidence>
<organism evidence="9 10">
    <name type="scientific">Subdoligranulum variabile</name>
    <dbReference type="NCBI Taxonomy" id="214851"/>
    <lineage>
        <taxon>Bacteria</taxon>
        <taxon>Bacillati</taxon>
        <taxon>Bacillota</taxon>
        <taxon>Clostridia</taxon>
        <taxon>Eubacteriales</taxon>
        <taxon>Oscillospiraceae</taxon>
        <taxon>Subdoligranulum</taxon>
    </lineage>
</organism>
<evidence type="ECO:0000259" key="8">
    <source>
        <dbReference type="PROSITE" id="PS50928"/>
    </source>
</evidence>
<reference evidence="9" key="1">
    <citation type="journal article" date="2021" name="PeerJ">
        <title>Extensive microbial diversity within the chicken gut microbiome revealed by metagenomics and culture.</title>
        <authorList>
            <person name="Gilroy R."/>
            <person name="Ravi A."/>
            <person name="Getino M."/>
            <person name="Pursley I."/>
            <person name="Horton D.L."/>
            <person name="Alikhan N.F."/>
            <person name="Baker D."/>
            <person name="Gharbi K."/>
            <person name="Hall N."/>
            <person name="Watson M."/>
            <person name="Adriaenssens E.M."/>
            <person name="Foster-Nyarko E."/>
            <person name="Jarju S."/>
            <person name="Secka A."/>
            <person name="Antonio M."/>
            <person name="Oren A."/>
            <person name="Chaudhuri R.R."/>
            <person name="La Ragione R."/>
            <person name="Hildebrand F."/>
            <person name="Pallen M.J."/>
        </authorList>
    </citation>
    <scope>NUCLEOTIDE SEQUENCE</scope>
    <source>
        <strain evidence="9">ChiBcec21-2208</strain>
    </source>
</reference>
<dbReference type="Pfam" id="PF00528">
    <property type="entry name" value="BPD_transp_1"/>
    <property type="match status" value="1"/>
</dbReference>
<keyword evidence="2 7" id="KW-0813">Transport</keyword>
<feature type="domain" description="ABC transmembrane type-1" evidence="8">
    <location>
        <begin position="80"/>
        <end position="289"/>
    </location>
</feature>
<evidence type="ECO:0000256" key="3">
    <source>
        <dbReference type="ARBA" id="ARBA00022475"/>
    </source>
</evidence>
<feature type="transmembrane region" description="Helical" evidence="7">
    <location>
        <begin position="86"/>
        <end position="106"/>
    </location>
</feature>
<dbReference type="PANTHER" id="PTHR30193">
    <property type="entry name" value="ABC TRANSPORTER PERMEASE PROTEIN"/>
    <property type="match status" value="1"/>
</dbReference>
<feature type="transmembrane region" description="Helical" evidence="7">
    <location>
        <begin position="25"/>
        <end position="46"/>
    </location>
</feature>
<accession>A0A921LNN1</accession>
<evidence type="ECO:0000256" key="5">
    <source>
        <dbReference type="ARBA" id="ARBA00022989"/>
    </source>
</evidence>
<evidence type="ECO:0000313" key="10">
    <source>
        <dbReference type="Proteomes" id="UP000782880"/>
    </source>
</evidence>
<dbReference type="InterPro" id="IPR035906">
    <property type="entry name" value="MetI-like_sf"/>
</dbReference>
<dbReference type="SUPFAM" id="SSF161098">
    <property type="entry name" value="MetI-like"/>
    <property type="match status" value="1"/>
</dbReference>
<proteinExistence type="inferred from homology"/>
<evidence type="ECO:0000256" key="4">
    <source>
        <dbReference type="ARBA" id="ARBA00022692"/>
    </source>
</evidence>
<dbReference type="InterPro" id="IPR051393">
    <property type="entry name" value="ABC_transporter_permease"/>
</dbReference>
<keyword evidence="3" id="KW-1003">Cell membrane</keyword>
<dbReference type="GO" id="GO:0055085">
    <property type="term" value="P:transmembrane transport"/>
    <property type="evidence" value="ECO:0007669"/>
    <property type="project" value="InterPro"/>
</dbReference>
<feature type="transmembrane region" description="Helical" evidence="7">
    <location>
        <begin position="158"/>
        <end position="174"/>
    </location>
</feature>
<dbReference type="EMBL" id="DYVE01000243">
    <property type="protein sequence ID" value="HJG28856.1"/>
    <property type="molecule type" value="Genomic_DNA"/>
</dbReference>
<feature type="transmembrane region" description="Helical" evidence="7">
    <location>
        <begin position="268"/>
        <end position="290"/>
    </location>
</feature>
<keyword evidence="4 7" id="KW-0812">Transmembrane</keyword>
<name>A0A921LNN1_9FIRM</name>
<comment type="similarity">
    <text evidence="7">Belongs to the binding-protein-dependent transport system permease family.</text>
</comment>
<dbReference type="PANTHER" id="PTHR30193:SF37">
    <property type="entry name" value="INNER MEMBRANE ABC TRANSPORTER PERMEASE PROTEIN YCJO"/>
    <property type="match status" value="1"/>
</dbReference>
<comment type="subcellular location">
    <subcellularLocation>
        <location evidence="1 7">Cell membrane</location>
        <topology evidence="1 7">Multi-pass membrane protein</topology>
    </subcellularLocation>
</comment>
<evidence type="ECO:0000313" key="9">
    <source>
        <dbReference type="EMBL" id="HJG28856.1"/>
    </source>
</evidence>
<evidence type="ECO:0000256" key="1">
    <source>
        <dbReference type="ARBA" id="ARBA00004651"/>
    </source>
</evidence>
<feature type="transmembrane region" description="Helical" evidence="7">
    <location>
        <begin position="118"/>
        <end position="138"/>
    </location>
</feature>
<comment type="caution">
    <text evidence="9">The sequence shown here is derived from an EMBL/GenBank/DDBJ whole genome shotgun (WGS) entry which is preliminary data.</text>
</comment>
<dbReference type="AlphaFoldDB" id="A0A921LNN1"/>
<evidence type="ECO:0000256" key="2">
    <source>
        <dbReference type="ARBA" id="ARBA00022448"/>
    </source>
</evidence>
<sequence>MKRKIPLATARVDGRRVKQNKQWGTALIFLAPSLTGVSLFLLIPFIETVRRSLCDTLGTRFVGLSNYQSVLQNEAFHLAVRNTVRFTGVCVPLLLVFSLILALALRSKPLRNTPWSEWYRTTFLLPMAIPVASIAILWKVLFARTGLINALFGTDCDFMNTEAAFWVLIATYLWKNIGYDSILWSGGLDAISTELYEAASVDGAGIWRQFVAITLPNLVPTLIITTVLSLLNTYKVFREAYLVAGAYPQQSIYLVQHLFNNWFLALDLPRLCAAAVLVAITLLAGIALLLRKL</sequence>
<dbReference type="Gene3D" id="1.10.3720.10">
    <property type="entry name" value="MetI-like"/>
    <property type="match status" value="1"/>
</dbReference>
<dbReference type="Proteomes" id="UP000782880">
    <property type="component" value="Unassembled WGS sequence"/>
</dbReference>
<dbReference type="InterPro" id="IPR000515">
    <property type="entry name" value="MetI-like"/>
</dbReference>
<evidence type="ECO:0000256" key="7">
    <source>
        <dbReference type="RuleBase" id="RU363032"/>
    </source>
</evidence>